<keyword evidence="2" id="KW-0961">Cell wall biogenesis/degradation</keyword>
<evidence type="ECO:0000256" key="2">
    <source>
        <dbReference type="ARBA" id="ARBA00023316"/>
    </source>
</evidence>
<dbReference type="PROSITE" id="PS51781">
    <property type="entry name" value="SH3B"/>
    <property type="match status" value="5"/>
</dbReference>
<protein>
    <submittedName>
        <fullName evidence="6">N-acetylmuramoyl-L-alanine amidase</fullName>
    </submittedName>
</protein>
<evidence type="ECO:0000259" key="5">
    <source>
        <dbReference type="PROSITE" id="PS51781"/>
    </source>
</evidence>
<dbReference type="InterPro" id="IPR003646">
    <property type="entry name" value="SH3-like_bac-type"/>
</dbReference>
<dbReference type="PANTHER" id="PTHR34408:SF1">
    <property type="entry name" value="GLYCOSYL HYDROLASE FAMILY 19 DOMAIN-CONTAINING PROTEIN HI_1415"/>
    <property type="match status" value="1"/>
</dbReference>
<evidence type="ECO:0000256" key="3">
    <source>
        <dbReference type="SAM" id="MobiDB-lite"/>
    </source>
</evidence>
<dbReference type="SMART" id="SM00646">
    <property type="entry name" value="Ami_3"/>
    <property type="match status" value="1"/>
</dbReference>
<comment type="caution">
    <text evidence="6">The sequence shown here is derived from an EMBL/GenBank/DDBJ whole genome shotgun (WGS) entry which is preliminary data.</text>
</comment>
<dbReference type="Pfam" id="PF08239">
    <property type="entry name" value="SH3_3"/>
    <property type="match status" value="5"/>
</dbReference>
<organism evidence="6 7">
    <name type="scientific">Falsibacillus albus</name>
    <dbReference type="NCBI Taxonomy" id="2478915"/>
    <lineage>
        <taxon>Bacteria</taxon>
        <taxon>Bacillati</taxon>
        <taxon>Bacillota</taxon>
        <taxon>Bacilli</taxon>
        <taxon>Bacillales</taxon>
        <taxon>Bacillaceae</taxon>
        <taxon>Falsibacillus</taxon>
    </lineage>
</organism>
<keyword evidence="1" id="KW-0378">Hydrolase</keyword>
<dbReference type="Gene3D" id="3.40.630.40">
    <property type="entry name" value="Zn-dependent exopeptidases"/>
    <property type="match status" value="1"/>
</dbReference>
<evidence type="ECO:0000313" key="6">
    <source>
        <dbReference type="EMBL" id="RLQ98097.1"/>
    </source>
</evidence>
<dbReference type="SMART" id="SM00287">
    <property type="entry name" value="SH3b"/>
    <property type="match status" value="5"/>
</dbReference>
<dbReference type="InterPro" id="IPR036028">
    <property type="entry name" value="SH3-like_dom_sf"/>
</dbReference>
<evidence type="ECO:0000256" key="1">
    <source>
        <dbReference type="ARBA" id="ARBA00022801"/>
    </source>
</evidence>
<feature type="compositionally biased region" description="Polar residues" evidence="3">
    <location>
        <begin position="397"/>
        <end position="411"/>
    </location>
</feature>
<dbReference type="EMBL" id="RCVZ01000001">
    <property type="protein sequence ID" value="RLQ98097.1"/>
    <property type="molecule type" value="Genomic_DNA"/>
</dbReference>
<sequence>MGKKGFSTLLIILLAFSSFMANASVAAAGGEKVKIGVSPLNVREGPGLTYSVISQIHKGETYSMVGKQGDWIQIELSPFKKGWVASWLVSKVGDSTAASSSGNTGKITVDSLRLRSGPSTSDSILSILSKNDTVEIIQASGNWLKIKANGQNGWVYSSYVQKTAASNSQSSPAGAESASSTGIITAEYLNARSKPDTESEIVGSLRKGDKVGIISSQSGWDQIQYGGDTAWISDRYVETASTSSTGSKSSSDGDSHSALTATVNVSGLNVRSTPSLNGQVIGTVNTGESYQVAEEQNDWIKIKLNSGQYGWVAGWFMEKSLSSQNNEAKTSSEGNVTVLYNGTNIRQQPSVQSSIVQRANAGDTFKIKSSRGDWLEIYLSNGQTAFIAGWIVSSGNVESNHSGKQNPSNHGSIEGKTIIIDPGHGGRDNGTTGNRGTLEKMMTLQTAQLLYDKLSNAGANVMLTRSDDRYVSLPSRVSVAQSQNADAFISIHFDSSSDHSVNGHTTYYYHDYQQSLADALDAGVSNQIGLRDRGVRFGDFHVIRENSQPATLMELGYLSNSTEEATILSKQYKELVSTGIYNGLVNYFH</sequence>
<dbReference type="PIRSF" id="PIRSF037846">
    <property type="entry name" value="Autolysin_YrvJ_prd"/>
    <property type="match status" value="1"/>
</dbReference>
<accession>A0A3L7K4Y4</accession>
<feature type="domain" description="SH3b" evidence="5">
    <location>
        <begin position="179"/>
        <end position="241"/>
    </location>
</feature>
<dbReference type="Proteomes" id="UP000276770">
    <property type="component" value="Unassembled WGS sequence"/>
</dbReference>
<feature type="domain" description="SH3b" evidence="5">
    <location>
        <begin position="258"/>
        <end position="320"/>
    </location>
</feature>
<feature type="signal peptide" evidence="4">
    <location>
        <begin position="1"/>
        <end position="23"/>
    </location>
</feature>
<proteinExistence type="predicted"/>
<dbReference type="InterPro" id="IPR017293">
    <property type="entry name" value="N-acetylmuramoyl-L-ala_amidase"/>
</dbReference>
<dbReference type="OrthoDB" id="9806267at2"/>
<gene>
    <name evidence="6" type="ORF">D9X91_01535</name>
</gene>
<dbReference type="AlphaFoldDB" id="A0A3L7K4Y4"/>
<dbReference type="GO" id="GO:0071555">
    <property type="term" value="P:cell wall organization"/>
    <property type="evidence" value="ECO:0007669"/>
    <property type="project" value="UniProtKB-KW"/>
</dbReference>
<dbReference type="GO" id="GO:0009253">
    <property type="term" value="P:peptidoglycan catabolic process"/>
    <property type="evidence" value="ECO:0007669"/>
    <property type="project" value="InterPro"/>
</dbReference>
<evidence type="ECO:0000256" key="4">
    <source>
        <dbReference type="SAM" id="SignalP"/>
    </source>
</evidence>
<reference evidence="6 7" key="1">
    <citation type="submission" date="2018-10" db="EMBL/GenBank/DDBJ databases">
        <title>Falsibacillus sp. genome draft.</title>
        <authorList>
            <person name="Shi S."/>
        </authorList>
    </citation>
    <scope>NUCLEOTIDE SEQUENCE [LARGE SCALE GENOMIC DNA]</scope>
    <source>
        <strain evidence="6 7">GY 10110</strain>
    </source>
</reference>
<feature type="domain" description="SH3b" evidence="5">
    <location>
        <begin position="331"/>
        <end position="396"/>
    </location>
</feature>
<dbReference type="InterPro" id="IPR052354">
    <property type="entry name" value="Cell_Wall_Dynamics_Protein"/>
</dbReference>
<dbReference type="SUPFAM" id="SSF50044">
    <property type="entry name" value="SH3-domain"/>
    <property type="match status" value="1"/>
</dbReference>
<dbReference type="RefSeq" id="WP_121678787.1">
    <property type="nucleotide sequence ID" value="NZ_RCVZ01000001.1"/>
</dbReference>
<keyword evidence="4" id="KW-0732">Signal</keyword>
<dbReference type="CDD" id="cd02696">
    <property type="entry name" value="MurNAc-LAA"/>
    <property type="match status" value="1"/>
</dbReference>
<feature type="domain" description="SH3b" evidence="5">
    <location>
        <begin position="102"/>
        <end position="164"/>
    </location>
</feature>
<dbReference type="Gene3D" id="2.30.30.40">
    <property type="entry name" value="SH3 Domains"/>
    <property type="match status" value="5"/>
</dbReference>
<dbReference type="InterPro" id="IPR002508">
    <property type="entry name" value="MurNAc-LAA_cat"/>
</dbReference>
<dbReference type="Pfam" id="PF01520">
    <property type="entry name" value="Amidase_3"/>
    <property type="match status" value="1"/>
</dbReference>
<keyword evidence="7" id="KW-1185">Reference proteome</keyword>
<dbReference type="GO" id="GO:0008745">
    <property type="term" value="F:N-acetylmuramoyl-L-alanine amidase activity"/>
    <property type="evidence" value="ECO:0007669"/>
    <property type="project" value="InterPro"/>
</dbReference>
<feature type="domain" description="SH3b" evidence="5">
    <location>
        <begin position="30"/>
        <end position="92"/>
    </location>
</feature>
<feature type="chain" id="PRO_5038458883" evidence="4">
    <location>
        <begin position="24"/>
        <end position="589"/>
    </location>
</feature>
<evidence type="ECO:0000313" key="7">
    <source>
        <dbReference type="Proteomes" id="UP000276770"/>
    </source>
</evidence>
<dbReference type="PANTHER" id="PTHR34408">
    <property type="entry name" value="FAMILY PROTEIN, PUTATIVE-RELATED"/>
    <property type="match status" value="1"/>
</dbReference>
<dbReference type="SUPFAM" id="SSF53187">
    <property type="entry name" value="Zn-dependent exopeptidases"/>
    <property type="match status" value="1"/>
</dbReference>
<feature type="region of interest" description="Disordered" evidence="3">
    <location>
        <begin position="397"/>
        <end position="435"/>
    </location>
</feature>
<name>A0A3L7K4Y4_9BACI</name>